<dbReference type="GO" id="GO:0000781">
    <property type="term" value="C:chromosome, telomeric region"/>
    <property type="evidence" value="ECO:0007669"/>
    <property type="project" value="InterPro"/>
</dbReference>
<evidence type="ECO:0000259" key="1">
    <source>
        <dbReference type="Pfam" id="PF02765"/>
    </source>
</evidence>
<dbReference type="Proteomes" id="UP000824120">
    <property type="component" value="Chromosome 2"/>
</dbReference>
<dbReference type="OrthoDB" id="2186770at2759"/>
<dbReference type="Gene3D" id="2.40.50.140">
    <property type="entry name" value="Nucleic acid-binding proteins"/>
    <property type="match status" value="1"/>
</dbReference>
<dbReference type="GO" id="GO:0000723">
    <property type="term" value="P:telomere maintenance"/>
    <property type="evidence" value="ECO:0007669"/>
    <property type="project" value="InterPro"/>
</dbReference>
<organism evidence="2 3">
    <name type="scientific">Solanum commersonii</name>
    <name type="common">Commerson's wild potato</name>
    <name type="synonym">Commerson's nightshade</name>
    <dbReference type="NCBI Taxonomy" id="4109"/>
    <lineage>
        <taxon>Eukaryota</taxon>
        <taxon>Viridiplantae</taxon>
        <taxon>Streptophyta</taxon>
        <taxon>Embryophyta</taxon>
        <taxon>Tracheophyta</taxon>
        <taxon>Spermatophyta</taxon>
        <taxon>Magnoliopsida</taxon>
        <taxon>eudicotyledons</taxon>
        <taxon>Gunneridae</taxon>
        <taxon>Pentapetalae</taxon>
        <taxon>asterids</taxon>
        <taxon>lamiids</taxon>
        <taxon>Solanales</taxon>
        <taxon>Solanaceae</taxon>
        <taxon>Solanoideae</taxon>
        <taxon>Solaneae</taxon>
        <taxon>Solanum</taxon>
    </lineage>
</organism>
<proteinExistence type="predicted"/>
<gene>
    <name evidence="2" type="ORF">H5410_007304</name>
</gene>
<dbReference type="AlphaFoldDB" id="A0A9J6ABL2"/>
<evidence type="ECO:0000313" key="2">
    <source>
        <dbReference type="EMBL" id="KAG5622086.1"/>
    </source>
</evidence>
<dbReference type="GO" id="GO:0003677">
    <property type="term" value="F:DNA binding"/>
    <property type="evidence" value="ECO:0007669"/>
    <property type="project" value="InterPro"/>
</dbReference>
<comment type="caution">
    <text evidence="2">The sequence shown here is derived from an EMBL/GenBank/DDBJ whole genome shotgun (WGS) entry which is preliminary data.</text>
</comment>
<accession>A0A9J6ABL2</accession>
<dbReference type="InterPro" id="IPR012340">
    <property type="entry name" value="NA-bd_OB-fold"/>
</dbReference>
<evidence type="ECO:0000313" key="3">
    <source>
        <dbReference type="Proteomes" id="UP000824120"/>
    </source>
</evidence>
<protein>
    <recommendedName>
        <fullName evidence="1">Telomeric single stranded DNA binding POT1/Cdc13 domain-containing protein</fullName>
    </recommendedName>
</protein>
<sequence length="119" mass="13033">MNISSSRDDYKFLQIVDARAALGQKVNLIGVVIETGLPKQSKGTDYCQACQNNQLTFSFESGYQRVGNAALKVRRLGSLHDPSEWPSGLSLGLPCWRSQVRNPLPAKARGLLSRSSSSH</sequence>
<dbReference type="InterPro" id="IPR011564">
    <property type="entry name" value="Telomer_end-bd_POT1/Cdc13"/>
</dbReference>
<keyword evidence="3" id="KW-1185">Reference proteome</keyword>
<dbReference type="Pfam" id="PF02765">
    <property type="entry name" value="POT1"/>
    <property type="match status" value="1"/>
</dbReference>
<dbReference type="SUPFAM" id="SSF50249">
    <property type="entry name" value="Nucleic acid-binding proteins"/>
    <property type="match status" value="1"/>
</dbReference>
<feature type="domain" description="Telomeric single stranded DNA binding POT1/Cdc13" evidence="1">
    <location>
        <begin position="12"/>
        <end position="53"/>
    </location>
</feature>
<reference evidence="2 3" key="1">
    <citation type="submission" date="2020-09" db="EMBL/GenBank/DDBJ databases">
        <title>De no assembly of potato wild relative species, Solanum commersonii.</title>
        <authorList>
            <person name="Cho K."/>
        </authorList>
    </citation>
    <scope>NUCLEOTIDE SEQUENCE [LARGE SCALE GENOMIC DNA]</scope>
    <source>
        <strain evidence="2">LZ3.2</strain>
        <tissue evidence="2">Leaf</tissue>
    </source>
</reference>
<name>A0A9J6ABL2_SOLCO</name>
<dbReference type="EMBL" id="JACXVP010000002">
    <property type="protein sequence ID" value="KAG5622086.1"/>
    <property type="molecule type" value="Genomic_DNA"/>
</dbReference>